<reference evidence="1" key="1">
    <citation type="submission" date="2022-04" db="EMBL/GenBank/DDBJ databases">
        <authorList>
            <person name="Hwangbo M."/>
            <person name="Wang B."/>
            <person name="Gill J.J."/>
            <person name="Chu K.-H."/>
            <person name="Young R."/>
        </authorList>
    </citation>
    <scope>NUCLEOTIDE SEQUENCE</scope>
</reference>
<accession>A0A9E7IPM3</accession>
<gene>
    <name evidence="1" type="ORF">Mbo2_061</name>
</gene>
<evidence type="ECO:0000313" key="2">
    <source>
        <dbReference type="Proteomes" id="UP001057233"/>
    </source>
</evidence>
<name>A0A9E7IPM3_9CAUD</name>
<protein>
    <submittedName>
        <fullName evidence="1">Uncharacterized protein</fullName>
    </submittedName>
</protein>
<proteinExistence type="predicted"/>
<sequence>MDSIRCNIIFTDASGPHAPSWINCSAVPTKGDLIDYKGRFVTVDSVVWKIDRHQGVYAPNIRCS</sequence>
<dbReference type="Proteomes" id="UP001057233">
    <property type="component" value="Segment"/>
</dbReference>
<keyword evidence="2" id="KW-1185">Reference proteome</keyword>
<dbReference type="EMBL" id="ON191531">
    <property type="protein sequence ID" value="URG17431.1"/>
    <property type="molecule type" value="Genomic_DNA"/>
</dbReference>
<organism evidence="1 2">
    <name type="scientific">Rhodococcus phage Mbo2</name>
    <dbReference type="NCBI Taxonomy" id="2936911"/>
    <lineage>
        <taxon>Viruses</taxon>
        <taxon>Duplodnaviria</taxon>
        <taxon>Heunggongvirae</taxon>
        <taxon>Uroviricota</taxon>
        <taxon>Caudoviricetes</taxon>
        <taxon>Caudoviricetes incertae sedis</taxon>
        <taxon>Mboduovirus</taxon>
        <taxon>Mboduovirus mbo2</taxon>
    </lineage>
</organism>
<evidence type="ECO:0000313" key="1">
    <source>
        <dbReference type="EMBL" id="URG17431.1"/>
    </source>
</evidence>